<evidence type="ECO:0000313" key="2">
    <source>
        <dbReference type="Proteomes" id="UP001152562"/>
    </source>
</evidence>
<sequence>MQLACRGVTVAEDAVFNNQGTKMADGLESGAGLAWRLLATLEGGSLFLATSALIAYTARARVKKHKRRRNVNSVLVTNTTNSLGREVKRRLEACGCVVHTYESSGANIFAKVDALLVIGAETRPGLDGIVELVSTDVYDNLKLLESLSLIVQRGGCIAWASAGVRSDTFSEATHAFDAVLRASLKYVSKKARCEAIWIDRDECVERVADTVIATLVPCDTRQRVQTYPVYR</sequence>
<comment type="caution">
    <text evidence="1">The sequence shown here is derived from an EMBL/GenBank/DDBJ whole genome shotgun (WGS) entry which is preliminary data.</text>
</comment>
<organism evidence="1 2">
    <name type="scientific">Pieris brassicae</name>
    <name type="common">White butterfly</name>
    <name type="synonym">Large white butterfly</name>
    <dbReference type="NCBI Taxonomy" id="7116"/>
    <lineage>
        <taxon>Eukaryota</taxon>
        <taxon>Metazoa</taxon>
        <taxon>Ecdysozoa</taxon>
        <taxon>Arthropoda</taxon>
        <taxon>Hexapoda</taxon>
        <taxon>Insecta</taxon>
        <taxon>Pterygota</taxon>
        <taxon>Neoptera</taxon>
        <taxon>Endopterygota</taxon>
        <taxon>Lepidoptera</taxon>
        <taxon>Glossata</taxon>
        <taxon>Ditrysia</taxon>
        <taxon>Papilionoidea</taxon>
        <taxon>Pieridae</taxon>
        <taxon>Pierinae</taxon>
        <taxon>Pieris</taxon>
    </lineage>
</organism>
<accession>A0A9P0SV90</accession>
<reference evidence="1" key="1">
    <citation type="submission" date="2022-05" db="EMBL/GenBank/DDBJ databases">
        <authorList>
            <person name="Okamura Y."/>
        </authorList>
    </citation>
    <scope>NUCLEOTIDE SEQUENCE</scope>
</reference>
<proteinExistence type="predicted"/>
<protein>
    <submittedName>
        <fullName evidence="1">Uncharacterized protein</fullName>
    </submittedName>
</protein>
<dbReference type="AlphaFoldDB" id="A0A9P0SV90"/>
<evidence type="ECO:0000313" key="1">
    <source>
        <dbReference type="EMBL" id="CAH3952407.1"/>
    </source>
</evidence>
<dbReference type="EMBL" id="CALOZG010000002">
    <property type="protein sequence ID" value="CAH3952407.1"/>
    <property type="molecule type" value="Genomic_DNA"/>
</dbReference>
<keyword evidence="2" id="KW-1185">Reference proteome</keyword>
<dbReference type="Proteomes" id="UP001152562">
    <property type="component" value="Unassembled WGS sequence"/>
</dbReference>
<name>A0A9P0SV90_PIEBR</name>
<gene>
    <name evidence="1" type="ORF">PIBRA_LOCUS1478</name>
</gene>